<protein>
    <submittedName>
        <fullName evidence="2">Uncharacterized protein</fullName>
    </submittedName>
</protein>
<evidence type="ECO:0000313" key="2">
    <source>
        <dbReference type="EMBL" id="SEG65566.1"/>
    </source>
</evidence>
<keyword evidence="3" id="KW-1185">Reference proteome</keyword>
<reference evidence="2 3" key="1">
    <citation type="submission" date="2016-10" db="EMBL/GenBank/DDBJ databases">
        <authorList>
            <person name="de Groot N.N."/>
        </authorList>
    </citation>
    <scope>NUCLEOTIDE SEQUENCE [LARGE SCALE GENOMIC DNA]</scope>
    <source>
        <strain evidence="2 3">DSM 26656</strain>
    </source>
</reference>
<sequence length="69" mass="7772">MPDQMVKQDKGRGRPPVPAQIDELSNDEKALVALFRAVSAEDRLNILRYAEATHDIQAIFRTGGDKRNH</sequence>
<name>A0A1H6BZK3_9HYPH</name>
<dbReference type="EMBL" id="FNUY01000008">
    <property type="protein sequence ID" value="SEG65566.1"/>
    <property type="molecule type" value="Genomic_DNA"/>
</dbReference>
<gene>
    <name evidence="2" type="ORF">SAMN04488115_108188</name>
</gene>
<dbReference type="AlphaFoldDB" id="A0A1H6BZK3"/>
<dbReference type="Proteomes" id="UP000236743">
    <property type="component" value="Unassembled WGS sequence"/>
</dbReference>
<feature type="compositionally biased region" description="Basic and acidic residues" evidence="1">
    <location>
        <begin position="1"/>
        <end position="12"/>
    </location>
</feature>
<organism evidence="2 3">
    <name type="scientific">Bosea lathyri</name>
    <dbReference type="NCBI Taxonomy" id="1036778"/>
    <lineage>
        <taxon>Bacteria</taxon>
        <taxon>Pseudomonadati</taxon>
        <taxon>Pseudomonadota</taxon>
        <taxon>Alphaproteobacteria</taxon>
        <taxon>Hyphomicrobiales</taxon>
        <taxon>Boseaceae</taxon>
        <taxon>Bosea</taxon>
    </lineage>
</organism>
<proteinExistence type="predicted"/>
<feature type="region of interest" description="Disordered" evidence="1">
    <location>
        <begin position="1"/>
        <end position="20"/>
    </location>
</feature>
<evidence type="ECO:0000313" key="3">
    <source>
        <dbReference type="Proteomes" id="UP000236743"/>
    </source>
</evidence>
<evidence type="ECO:0000256" key="1">
    <source>
        <dbReference type="SAM" id="MobiDB-lite"/>
    </source>
</evidence>
<accession>A0A1H6BZK3</accession>